<sequence length="111" mass="10735">MDQAGTGTGDGLLNVDVDALRAFAASVSEESAAVGSIESAARLSAAAATLAGSAVGAALARAAGPLRDAHRAFAGELSAFAHSASSNADDFTQAEQSIAGAMSWPAGGGTR</sequence>
<evidence type="ECO:0000313" key="1">
    <source>
        <dbReference type="EMBL" id="GAA4818899.1"/>
    </source>
</evidence>
<protein>
    <recommendedName>
        <fullName evidence="3">ESX-1 secretion-associated protein</fullName>
    </recommendedName>
</protein>
<dbReference type="RefSeq" id="WP_200175374.1">
    <property type="nucleotide sequence ID" value="NZ_BAABKQ010000001.1"/>
</dbReference>
<keyword evidence="2" id="KW-1185">Reference proteome</keyword>
<proteinExistence type="predicted"/>
<reference evidence="2" key="1">
    <citation type="journal article" date="2019" name="Int. J. Syst. Evol. Microbiol.">
        <title>The Global Catalogue of Microorganisms (GCM) 10K type strain sequencing project: providing services to taxonomists for standard genome sequencing and annotation.</title>
        <authorList>
            <consortium name="The Broad Institute Genomics Platform"/>
            <consortium name="The Broad Institute Genome Sequencing Center for Infectious Disease"/>
            <person name="Wu L."/>
            <person name="Ma J."/>
        </authorList>
    </citation>
    <scope>NUCLEOTIDE SEQUENCE [LARGE SCALE GENOMIC DNA]</scope>
    <source>
        <strain evidence="2">JCM 18542</strain>
    </source>
</reference>
<evidence type="ECO:0008006" key="3">
    <source>
        <dbReference type="Google" id="ProtNLM"/>
    </source>
</evidence>
<comment type="caution">
    <text evidence="1">The sequence shown here is derived from an EMBL/GenBank/DDBJ whole genome shotgun (WGS) entry which is preliminary data.</text>
</comment>
<name>A0ABP9CY09_9ACTN</name>
<organism evidence="1 2">
    <name type="scientific">Tomitella cavernea</name>
    <dbReference type="NCBI Taxonomy" id="1387982"/>
    <lineage>
        <taxon>Bacteria</taxon>
        <taxon>Bacillati</taxon>
        <taxon>Actinomycetota</taxon>
        <taxon>Actinomycetes</taxon>
        <taxon>Mycobacteriales</taxon>
        <taxon>Tomitella</taxon>
    </lineage>
</organism>
<dbReference type="EMBL" id="BAABKQ010000001">
    <property type="protein sequence ID" value="GAA4818899.1"/>
    <property type="molecule type" value="Genomic_DNA"/>
</dbReference>
<evidence type="ECO:0000313" key="2">
    <source>
        <dbReference type="Proteomes" id="UP001500839"/>
    </source>
</evidence>
<dbReference type="Proteomes" id="UP001500839">
    <property type="component" value="Unassembled WGS sequence"/>
</dbReference>
<accession>A0ABP9CY09</accession>
<gene>
    <name evidence="1" type="ORF">GCM10023353_27820</name>
</gene>